<dbReference type="SUPFAM" id="SSF52540">
    <property type="entry name" value="P-loop containing nucleoside triphosphate hydrolases"/>
    <property type="match status" value="1"/>
</dbReference>
<dbReference type="Proteomes" id="UP000479000">
    <property type="component" value="Unassembled WGS sequence"/>
</dbReference>
<organism evidence="4 5">
    <name type="scientific">Nesidiocoris tenuis</name>
    <dbReference type="NCBI Taxonomy" id="355587"/>
    <lineage>
        <taxon>Eukaryota</taxon>
        <taxon>Metazoa</taxon>
        <taxon>Ecdysozoa</taxon>
        <taxon>Arthropoda</taxon>
        <taxon>Hexapoda</taxon>
        <taxon>Insecta</taxon>
        <taxon>Pterygota</taxon>
        <taxon>Neoptera</taxon>
        <taxon>Paraneoptera</taxon>
        <taxon>Hemiptera</taxon>
        <taxon>Heteroptera</taxon>
        <taxon>Panheteroptera</taxon>
        <taxon>Cimicomorpha</taxon>
        <taxon>Miridae</taxon>
        <taxon>Dicyphina</taxon>
        <taxon>Nesidiocoris</taxon>
    </lineage>
</organism>
<keyword evidence="2" id="KW-0812">Transmembrane</keyword>
<feature type="transmembrane region" description="Helical" evidence="2">
    <location>
        <begin position="181"/>
        <end position="205"/>
    </location>
</feature>
<feature type="compositionally biased region" description="Polar residues" evidence="1">
    <location>
        <begin position="445"/>
        <end position="458"/>
    </location>
</feature>
<gene>
    <name evidence="4" type="ORF">NTEN_LOCUS8985</name>
</gene>
<dbReference type="PANTHER" id="PTHR46560:SF11">
    <property type="entry name" value="GH09980P"/>
    <property type="match status" value="1"/>
</dbReference>
<dbReference type="InterPro" id="IPR011545">
    <property type="entry name" value="DEAD/DEAH_box_helicase_dom"/>
</dbReference>
<dbReference type="PANTHER" id="PTHR46560">
    <property type="entry name" value="CYPHER, ISOFORM B"/>
    <property type="match status" value="1"/>
</dbReference>
<dbReference type="OrthoDB" id="10070678at2759"/>
<name>A0A6H5GKA3_9HEMI</name>
<evidence type="ECO:0000313" key="5">
    <source>
        <dbReference type="Proteomes" id="UP000479000"/>
    </source>
</evidence>
<dbReference type="InterPro" id="IPR027417">
    <property type="entry name" value="P-loop_NTPase"/>
</dbReference>
<feature type="domain" description="DEAD/DEAH-box helicase" evidence="3">
    <location>
        <begin position="919"/>
        <end position="959"/>
    </location>
</feature>
<reference evidence="4 5" key="1">
    <citation type="submission" date="2020-02" db="EMBL/GenBank/DDBJ databases">
        <authorList>
            <person name="Ferguson B K."/>
        </authorList>
    </citation>
    <scope>NUCLEOTIDE SEQUENCE [LARGE SCALE GENOMIC DNA]</scope>
</reference>
<feature type="region of interest" description="Disordered" evidence="1">
    <location>
        <begin position="714"/>
        <end position="744"/>
    </location>
</feature>
<feature type="region of interest" description="Disordered" evidence="1">
    <location>
        <begin position="413"/>
        <end position="458"/>
    </location>
</feature>
<dbReference type="Gene3D" id="3.40.50.300">
    <property type="entry name" value="P-loop containing nucleotide triphosphate hydrolases"/>
    <property type="match status" value="2"/>
</dbReference>
<keyword evidence="5" id="KW-1185">Reference proteome</keyword>
<evidence type="ECO:0000259" key="3">
    <source>
        <dbReference type="Pfam" id="PF00270"/>
    </source>
</evidence>
<feature type="region of interest" description="Disordered" evidence="1">
    <location>
        <begin position="275"/>
        <end position="302"/>
    </location>
</feature>
<evidence type="ECO:0000313" key="4">
    <source>
        <dbReference type="EMBL" id="CAB0003456.1"/>
    </source>
</evidence>
<feature type="region of interest" description="Disordered" evidence="1">
    <location>
        <begin position="601"/>
        <end position="676"/>
    </location>
</feature>
<feature type="compositionally biased region" description="Basic and acidic residues" evidence="1">
    <location>
        <begin position="324"/>
        <end position="342"/>
    </location>
</feature>
<feature type="compositionally biased region" description="Polar residues" evidence="1">
    <location>
        <begin position="729"/>
        <end position="742"/>
    </location>
</feature>
<keyword evidence="2" id="KW-1133">Transmembrane helix</keyword>
<keyword evidence="2" id="KW-0472">Membrane</keyword>
<dbReference type="GO" id="GO:0005524">
    <property type="term" value="F:ATP binding"/>
    <property type="evidence" value="ECO:0007669"/>
    <property type="project" value="InterPro"/>
</dbReference>
<dbReference type="Pfam" id="PF00270">
    <property type="entry name" value="DEAD"/>
    <property type="match status" value="1"/>
</dbReference>
<evidence type="ECO:0000256" key="2">
    <source>
        <dbReference type="SAM" id="Phobius"/>
    </source>
</evidence>
<accession>A0A6H5GKA3</accession>
<dbReference type="GO" id="GO:0003676">
    <property type="term" value="F:nucleic acid binding"/>
    <property type="evidence" value="ECO:0007669"/>
    <property type="project" value="InterPro"/>
</dbReference>
<feature type="non-terminal residue" evidence="4">
    <location>
        <position position="1"/>
    </location>
</feature>
<dbReference type="AlphaFoldDB" id="A0A6H5GKA3"/>
<feature type="region of interest" description="Disordered" evidence="1">
    <location>
        <begin position="319"/>
        <end position="346"/>
    </location>
</feature>
<proteinExistence type="predicted"/>
<evidence type="ECO:0000256" key="1">
    <source>
        <dbReference type="SAM" id="MobiDB-lite"/>
    </source>
</evidence>
<protein>
    <recommendedName>
        <fullName evidence="3">DEAD/DEAH-box helicase domain-containing protein</fullName>
    </recommendedName>
</protein>
<sequence length="1061" mass="120241">KRVKTVFIFEERGFLTLELWWNQATGASPYRSSEFEPVNWRCLRREDKANQLDKFDRSGFSFALRLRPIRVELQFDEPFYGIAYADFDRASACQVTGTGNYSARIDLPLKGCGTRQDPLRVFTNNIIVRFHSLLEIDGDEVITIVCRYPPPIAPPPAGLIEPRLEAPPALPLAPPLKGFQILLIICGILFLSLVLLGLGCSYYALRRNRVQVVRRHPLSMGTGSEITKLSGSSLGNISMFDVLKIPRAHAPAAESTTGLSNSSLSSEAALISDTIPSDYPSESPSSEPEDIDTRRSLSSGGSFENRAYVHDSYYTEEIGQTTETETRHIAAKRPPPEPKFDVQVDPPNHKVALSFTEVNTDSRIMTISEIVEPPLVVSRRPELKAHVVDDVFLRTITEKKTVEDVERHRRQVTEYRKPQPPPKWDVTIRNYPDPDGVQRDDSTTDWDSYSETSSVSTYPVQPNYRMTRQTITEKTEMELENIYKSTIETPVEARPKQNWEVMLRVLEPPSYEMADDRSDVESIASVLTLEDRQRWREIITTDSTLRKELTEAVVREDYERIRTDESPILSTEGIHHYSRYGKIFEPEKWDVIIRVLAPPKRQYDQQQRGNGGSKYRRKAEWDTRSRRSSLPTLYEYDSDGGSSMRTLTTDGGRGPPTGGADHAARSRRSSMRSEMDVRSMSEMTIDMRAHMSDALSDMSSYYQPAHRYYDDEYATRGGTASDDERSLVRSASQPSLARSGSEFTEHWTVRSRHWDSPETSPRSSRSKRLAQLVNEIVNDLNDECIKRIRDHLTRYENGLTNGNLWGGPIPNELPVPWEAPDTSFLADLSQSKATILDSFSMAYNGEPAPDVQKKTNEKKPAYGKSWLLKELQKCNASKTGISAEEICESIVLLLTSSRTSDDLQNEFGQLAFDGVKNLNRIQSVVFETAYKTNENLLICAPTGAGKTNVALLTVMHTIRQYIEHDVILKDQFKVESSQSMIRIVGLSATLPNYLDVARFLRVNPQIGLFYFDGRFRPVPLEQTFIGVKGANKHQQMSDMDSVCYEKVVDLVQKGHQVHNHQ</sequence>
<dbReference type="EMBL" id="CADCXU010013498">
    <property type="protein sequence ID" value="CAB0003456.1"/>
    <property type="molecule type" value="Genomic_DNA"/>
</dbReference>